<feature type="domain" description="MOSC" evidence="1">
    <location>
        <begin position="98"/>
        <end position="253"/>
    </location>
</feature>
<dbReference type="PROSITE" id="PS51340">
    <property type="entry name" value="MOSC"/>
    <property type="match status" value="1"/>
</dbReference>
<dbReference type="AlphaFoldDB" id="A0A2A4YT19"/>
<dbReference type="GO" id="GO:0003824">
    <property type="term" value="F:catalytic activity"/>
    <property type="evidence" value="ECO:0007669"/>
    <property type="project" value="InterPro"/>
</dbReference>
<dbReference type="GO" id="GO:0030170">
    <property type="term" value="F:pyridoxal phosphate binding"/>
    <property type="evidence" value="ECO:0007669"/>
    <property type="project" value="InterPro"/>
</dbReference>
<organism evidence="2">
    <name type="scientific">OCS116 cluster bacterium</name>
    <dbReference type="NCBI Taxonomy" id="2030921"/>
    <lineage>
        <taxon>Bacteria</taxon>
        <taxon>Pseudomonadati</taxon>
        <taxon>Pseudomonadota</taxon>
        <taxon>Alphaproteobacteria</taxon>
        <taxon>OCS116 cluster</taxon>
    </lineage>
</organism>
<dbReference type="Gene3D" id="2.40.33.20">
    <property type="entry name" value="PK beta-barrel domain-like"/>
    <property type="match status" value="1"/>
</dbReference>
<reference evidence="2" key="2">
    <citation type="journal article" date="2018" name="ISME J.">
        <title>A dynamic microbial community with high functional redundancy inhabits the cold, oxic subseafloor aquifer.</title>
        <authorList>
            <person name="Tully B.J."/>
            <person name="Wheat C.G."/>
            <person name="Glazer B.T."/>
            <person name="Huber J.A."/>
        </authorList>
    </citation>
    <scope>NUCLEOTIDE SEQUENCE</scope>
    <source>
        <strain evidence="2">NORP83</strain>
    </source>
</reference>
<reference key="1">
    <citation type="submission" date="2017-08" db="EMBL/GenBank/DDBJ databases">
        <title>A dynamic microbial community with high functional redundancy inhabits the cold, oxic subseafloor aquifer.</title>
        <authorList>
            <person name="Tully B.J."/>
            <person name="Wheat C.G."/>
            <person name="Glazer B.T."/>
            <person name="Huber J.A."/>
        </authorList>
    </citation>
    <scope>NUCLEOTIDE SEQUENCE [LARGE SCALE GENOMIC DNA]</scope>
</reference>
<dbReference type="Pfam" id="PF03473">
    <property type="entry name" value="MOSC"/>
    <property type="match status" value="1"/>
</dbReference>
<proteinExistence type="predicted"/>
<dbReference type="InterPro" id="IPR005302">
    <property type="entry name" value="MoCF_Sase_C"/>
</dbReference>
<gene>
    <name evidence="2" type="ORF">COB13_14620</name>
</gene>
<dbReference type="GO" id="GO:0030151">
    <property type="term" value="F:molybdenum ion binding"/>
    <property type="evidence" value="ECO:0007669"/>
    <property type="project" value="InterPro"/>
</dbReference>
<comment type="caution">
    <text evidence="2">The sequence shown here is derived from an EMBL/GenBank/DDBJ whole genome shotgun (WGS) entry which is preliminary data.</text>
</comment>
<evidence type="ECO:0000313" key="2">
    <source>
        <dbReference type="EMBL" id="PCI97952.1"/>
    </source>
</evidence>
<accession>A0A2A4YT19</accession>
<evidence type="ECO:0000259" key="1">
    <source>
        <dbReference type="PROSITE" id="PS51340"/>
    </source>
</evidence>
<sequence>MNLFLDSIQRYPIKGFTAETLNQTLLQAGQTIQGDRQYSFENGDSGFDIYDPKHTSKGKFIVLAKIAKAASLETIYDDADQYLTIKKHGTIMAEGALDTTSGVRDIEFFINDYFENELKGQAKLLTAENHSFSDVPDKCISILNLNSIRKFEQDTALTIDPIRFRANLHIDGDLPAFDELNLINKTLTIGDVKLKVFSKIVRCPAVDVNPTTAERDTDLNKLLKQHYDHRHMGIYAMVEQGGTISKADKITIT</sequence>
<dbReference type="InterPro" id="IPR011037">
    <property type="entry name" value="Pyrv_Knase-like_insert_dom_sf"/>
</dbReference>
<name>A0A2A4YT19_9PROT</name>
<protein>
    <submittedName>
        <fullName evidence="2">MOSC domain-containing protein</fullName>
    </submittedName>
</protein>
<dbReference type="EMBL" id="NVUS01000025">
    <property type="protein sequence ID" value="PCI97952.1"/>
    <property type="molecule type" value="Genomic_DNA"/>
</dbReference>
<dbReference type="SUPFAM" id="SSF50800">
    <property type="entry name" value="PK beta-barrel domain-like"/>
    <property type="match status" value="1"/>
</dbReference>